<keyword evidence="2" id="KW-0560">Oxidoreductase</keyword>
<evidence type="ECO:0000256" key="3">
    <source>
        <dbReference type="SAM" id="Phobius"/>
    </source>
</evidence>
<comment type="similarity">
    <text evidence="1">Belongs to the short-chain dehydrogenases/reductases (SDR) family.</text>
</comment>
<name>A0A6P3Y8A4_DINQU</name>
<dbReference type="InterPro" id="IPR002347">
    <property type="entry name" value="SDR_fam"/>
</dbReference>
<protein>
    <submittedName>
        <fullName evidence="5">Retinol dehydrogenase 10-B-like</fullName>
    </submittedName>
</protein>
<dbReference type="PANTHER" id="PTHR24322">
    <property type="entry name" value="PKSB"/>
    <property type="match status" value="1"/>
</dbReference>
<evidence type="ECO:0000313" key="4">
    <source>
        <dbReference type="Proteomes" id="UP000515204"/>
    </source>
</evidence>
<dbReference type="AlphaFoldDB" id="A0A6P3Y8A4"/>
<reference evidence="5" key="1">
    <citation type="submission" date="2025-08" db="UniProtKB">
        <authorList>
            <consortium name="RefSeq"/>
        </authorList>
    </citation>
    <scope>IDENTIFICATION</scope>
</reference>
<dbReference type="KEGG" id="dqu:106750428"/>
<proteinExistence type="inferred from homology"/>
<evidence type="ECO:0000256" key="1">
    <source>
        <dbReference type="ARBA" id="ARBA00006484"/>
    </source>
</evidence>
<keyword evidence="4" id="KW-1185">Reference proteome</keyword>
<feature type="transmembrane region" description="Helical" evidence="3">
    <location>
        <begin position="33"/>
        <end position="57"/>
    </location>
</feature>
<keyword evidence="3" id="KW-0812">Transmembrane</keyword>
<accession>A0A6P3Y8A4</accession>
<keyword evidence="3" id="KW-0472">Membrane</keyword>
<dbReference type="GeneID" id="106750428"/>
<dbReference type="OrthoDB" id="6251714at2759"/>
<dbReference type="Gene3D" id="3.40.50.720">
    <property type="entry name" value="NAD(P)-binding Rossmann-like Domain"/>
    <property type="match status" value="1"/>
</dbReference>
<dbReference type="SUPFAM" id="SSF51735">
    <property type="entry name" value="NAD(P)-binding Rossmann-fold domains"/>
    <property type="match status" value="1"/>
</dbReference>
<gene>
    <name evidence="5" type="primary">LOC106750428</name>
</gene>
<sequence length="309" mass="34323">MQETFLTRGKRMLLPNKEEEIIVNPRMVSLTSLWFFFSAEFLIGIAVSAFLALLNAIKSFLPKPPRDLTGDVVLIAGASSTLGGSLAEEFAESGCSVICMDDDLRSLEEITTKLRSQYRRAREIEHNRESASRDAESTITAYECDLLDYNALRKIAKKVEDEVGGVDVLVTCAGQPNQDIPDTATRTLMSHYWTTLAFLPYMLRRERGAFVVGIMPVASTQNRYLASRAAIAGLMENIGQNLSNHDSRLTFLAMSPTMENGSMGESEQQVAKEVVQAVGRKCNVHFSWSSKILYRLSLMIYSAITAITQ</sequence>
<dbReference type="Proteomes" id="UP000515204">
    <property type="component" value="Unplaced"/>
</dbReference>
<evidence type="ECO:0000313" key="5">
    <source>
        <dbReference type="RefSeq" id="XP_014486252.1"/>
    </source>
</evidence>
<dbReference type="PANTHER" id="PTHR24322:SF736">
    <property type="entry name" value="RETINOL DEHYDROGENASE 10"/>
    <property type="match status" value="1"/>
</dbReference>
<evidence type="ECO:0000256" key="2">
    <source>
        <dbReference type="ARBA" id="ARBA00023002"/>
    </source>
</evidence>
<keyword evidence="3" id="KW-1133">Transmembrane helix</keyword>
<dbReference type="GO" id="GO:0016616">
    <property type="term" value="F:oxidoreductase activity, acting on the CH-OH group of donors, NAD or NADP as acceptor"/>
    <property type="evidence" value="ECO:0007669"/>
    <property type="project" value="TreeGrafter"/>
</dbReference>
<dbReference type="RefSeq" id="XP_014486252.1">
    <property type="nucleotide sequence ID" value="XM_014630766.1"/>
</dbReference>
<dbReference type="Pfam" id="PF00106">
    <property type="entry name" value="adh_short"/>
    <property type="match status" value="1"/>
</dbReference>
<organism evidence="4 5">
    <name type="scientific">Dinoponera quadriceps</name>
    <name type="common">South American ant</name>
    <dbReference type="NCBI Taxonomy" id="609295"/>
    <lineage>
        <taxon>Eukaryota</taxon>
        <taxon>Metazoa</taxon>
        <taxon>Ecdysozoa</taxon>
        <taxon>Arthropoda</taxon>
        <taxon>Hexapoda</taxon>
        <taxon>Insecta</taxon>
        <taxon>Pterygota</taxon>
        <taxon>Neoptera</taxon>
        <taxon>Endopterygota</taxon>
        <taxon>Hymenoptera</taxon>
        <taxon>Apocrita</taxon>
        <taxon>Aculeata</taxon>
        <taxon>Formicoidea</taxon>
        <taxon>Formicidae</taxon>
        <taxon>Ponerinae</taxon>
        <taxon>Ponerini</taxon>
        <taxon>Dinoponera</taxon>
    </lineage>
</organism>
<dbReference type="InterPro" id="IPR036291">
    <property type="entry name" value="NAD(P)-bd_dom_sf"/>
</dbReference>